<dbReference type="InterPro" id="IPR036291">
    <property type="entry name" value="NAD(P)-bd_dom_sf"/>
</dbReference>
<gene>
    <name evidence="1" type="ORF">Fot_15533</name>
</gene>
<evidence type="ECO:0000313" key="2">
    <source>
        <dbReference type="Proteomes" id="UP001604277"/>
    </source>
</evidence>
<dbReference type="Gene3D" id="3.40.50.720">
    <property type="entry name" value="NAD(P)-binding Rossmann-like Domain"/>
    <property type="match status" value="1"/>
</dbReference>
<sequence length="102" mass="11874">MNRNNRIWEVPIDEFNVVIDTNIKGTTNMLRHFIPLMIEKKQGIIVNMSSRLGRYAAVQESIEKFASMNLELLDVEDDVLTIHSKLQGLKIYFDELYTTIND</sequence>
<dbReference type="EMBL" id="JBFOLJ010000004">
    <property type="protein sequence ID" value="KAL2546300.1"/>
    <property type="molecule type" value="Genomic_DNA"/>
</dbReference>
<protein>
    <submittedName>
        <fullName evidence="1">NAD(P)-binding Rossmann-fold superfamily protein</fullName>
    </submittedName>
</protein>
<name>A0ABD1W9F2_9LAMI</name>
<dbReference type="Pfam" id="PF00106">
    <property type="entry name" value="adh_short"/>
    <property type="match status" value="1"/>
</dbReference>
<evidence type="ECO:0000313" key="1">
    <source>
        <dbReference type="EMBL" id="KAL2546300.1"/>
    </source>
</evidence>
<organism evidence="1 2">
    <name type="scientific">Forsythia ovata</name>
    <dbReference type="NCBI Taxonomy" id="205694"/>
    <lineage>
        <taxon>Eukaryota</taxon>
        <taxon>Viridiplantae</taxon>
        <taxon>Streptophyta</taxon>
        <taxon>Embryophyta</taxon>
        <taxon>Tracheophyta</taxon>
        <taxon>Spermatophyta</taxon>
        <taxon>Magnoliopsida</taxon>
        <taxon>eudicotyledons</taxon>
        <taxon>Gunneridae</taxon>
        <taxon>Pentapetalae</taxon>
        <taxon>asterids</taxon>
        <taxon>lamiids</taxon>
        <taxon>Lamiales</taxon>
        <taxon>Oleaceae</taxon>
        <taxon>Forsythieae</taxon>
        <taxon>Forsythia</taxon>
    </lineage>
</organism>
<dbReference type="PANTHER" id="PTHR45267">
    <property type="match status" value="1"/>
</dbReference>
<dbReference type="SUPFAM" id="SSF51735">
    <property type="entry name" value="NAD(P)-binding Rossmann-fold domains"/>
    <property type="match status" value="1"/>
</dbReference>
<dbReference type="InterPro" id="IPR053241">
    <property type="entry name" value="NADPH_pterin_aldehyde_rdct"/>
</dbReference>
<reference evidence="2" key="1">
    <citation type="submission" date="2024-07" db="EMBL/GenBank/DDBJ databases">
        <title>Two chromosome-level genome assemblies of Korean endemic species Abeliophyllum distichum and Forsythia ovata (Oleaceae).</title>
        <authorList>
            <person name="Jang H."/>
        </authorList>
    </citation>
    <scope>NUCLEOTIDE SEQUENCE [LARGE SCALE GENOMIC DNA]</scope>
</reference>
<dbReference type="PANTHER" id="PTHR45267:SF2">
    <property type="entry name" value="NADPH-DEPENDENT PTERIN ALDEHYDE REDUCTASE"/>
    <property type="match status" value="1"/>
</dbReference>
<accession>A0ABD1W9F2</accession>
<dbReference type="InterPro" id="IPR002347">
    <property type="entry name" value="SDR_fam"/>
</dbReference>
<dbReference type="Proteomes" id="UP001604277">
    <property type="component" value="Unassembled WGS sequence"/>
</dbReference>
<keyword evidence="2" id="KW-1185">Reference proteome</keyword>
<proteinExistence type="predicted"/>
<comment type="caution">
    <text evidence="1">The sequence shown here is derived from an EMBL/GenBank/DDBJ whole genome shotgun (WGS) entry which is preliminary data.</text>
</comment>
<dbReference type="AlphaFoldDB" id="A0ABD1W9F2"/>